<evidence type="ECO:0000313" key="3">
    <source>
        <dbReference type="EMBL" id="KRL86056.1"/>
    </source>
</evidence>
<evidence type="ECO:0000313" key="4">
    <source>
        <dbReference type="Proteomes" id="UP000051922"/>
    </source>
</evidence>
<dbReference type="Proteomes" id="UP000051922">
    <property type="component" value="Unassembled WGS sequence"/>
</dbReference>
<gene>
    <name evidence="3" type="ORF">FC50_GL001466</name>
</gene>
<dbReference type="InterPro" id="IPR051122">
    <property type="entry name" value="SDR_DHRS6-like"/>
</dbReference>
<dbReference type="CDD" id="cd05233">
    <property type="entry name" value="SDR_c"/>
    <property type="match status" value="1"/>
</dbReference>
<dbReference type="InterPro" id="IPR036291">
    <property type="entry name" value="NAD(P)-bd_dom_sf"/>
</dbReference>
<dbReference type="OrthoDB" id="9806974at2"/>
<dbReference type="SUPFAM" id="SSF51735">
    <property type="entry name" value="NAD(P)-binding Rossmann-fold domains"/>
    <property type="match status" value="1"/>
</dbReference>
<dbReference type="RefSeq" id="WP_054650181.1">
    <property type="nucleotide sequence ID" value="NZ_AZFJ01000049.1"/>
</dbReference>
<protein>
    <submittedName>
        <fullName evidence="3">Short-chain dehydrogenase oxidoreductase</fullName>
    </submittedName>
</protein>
<accession>A0A0R1U492</accession>
<dbReference type="PRINTS" id="PR00081">
    <property type="entry name" value="GDHRDH"/>
</dbReference>
<dbReference type="Gene3D" id="3.40.50.720">
    <property type="entry name" value="NAD(P)-binding Rossmann-like Domain"/>
    <property type="match status" value="1"/>
</dbReference>
<keyword evidence="2" id="KW-0560">Oxidoreductase</keyword>
<evidence type="ECO:0000256" key="2">
    <source>
        <dbReference type="ARBA" id="ARBA00023002"/>
    </source>
</evidence>
<dbReference type="GO" id="GO:0016491">
    <property type="term" value="F:oxidoreductase activity"/>
    <property type="evidence" value="ECO:0007669"/>
    <property type="project" value="UniProtKB-KW"/>
</dbReference>
<dbReference type="PANTHER" id="PTHR43477">
    <property type="entry name" value="DIHYDROANTICAPSIN 7-DEHYDROGENASE"/>
    <property type="match status" value="1"/>
</dbReference>
<dbReference type="PANTHER" id="PTHR43477:SF1">
    <property type="entry name" value="DIHYDROANTICAPSIN 7-DEHYDROGENASE"/>
    <property type="match status" value="1"/>
</dbReference>
<reference evidence="3 4" key="1">
    <citation type="journal article" date="2015" name="Genome Announc.">
        <title>Expanding the biotechnology potential of lactobacilli through comparative genomics of 213 strains and associated genera.</title>
        <authorList>
            <person name="Sun Z."/>
            <person name="Harris H.M."/>
            <person name="McCann A."/>
            <person name="Guo C."/>
            <person name="Argimon S."/>
            <person name="Zhang W."/>
            <person name="Yang X."/>
            <person name="Jeffery I.B."/>
            <person name="Cooney J.C."/>
            <person name="Kagawa T.F."/>
            <person name="Liu W."/>
            <person name="Song Y."/>
            <person name="Salvetti E."/>
            <person name="Wrobel A."/>
            <person name="Rasinkangas P."/>
            <person name="Parkhill J."/>
            <person name="Rea M.C."/>
            <person name="O'Sullivan O."/>
            <person name="Ritari J."/>
            <person name="Douillard F.P."/>
            <person name="Paul Ross R."/>
            <person name="Yang R."/>
            <person name="Briner A.E."/>
            <person name="Felis G.E."/>
            <person name="de Vos W.M."/>
            <person name="Barrangou R."/>
            <person name="Klaenhammer T.R."/>
            <person name="Caufield P.W."/>
            <person name="Cui Y."/>
            <person name="Zhang H."/>
            <person name="O'Toole P.W."/>
        </authorList>
    </citation>
    <scope>NUCLEOTIDE SEQUENCE [LARGE SCALE GENOMIC DNA]</scope>
    <source>
        <strain evidence="3 4">DSM 15945</strain>
    </source>
</reference>
<dbReference type="Pfam" id="PF13561">
    <property type="entry name" value="adh_short_C2"/>
    <property type="match status" value="1"/>
</dbReference>
<dbReference type="InterPro" id="IPR002347">
    <property type="entry name" value="SDR_fam"/>
</dbReference>
<comment type="similarity">
    <text evidence="1">Belongs to the short-chain dehydrogenases/reductases (SDR) family.</text>
</comment>
<dbReference type="AlphaFoldDB" id="A0A0R1U492"/>
<keyword evidence="4" id="KW-1185">Reference proteome</keyword>
<comment type="caution">
    <text evidence="3">The sequence shown here is derived from an EMBL/GenBank/DDBJ whole genome shotgun (WGS) entry which is preliminary data.</text>
</comment>
<organism evidence="3 4">
    <name type="scientific">Lacticaseibacillus pantheris DSM 15945 = JCM 12539 = NBRC 106106</name>
    <dbReference type="NCBI Taxonomy" id="1423783"/>
    <lineage>
        <taxon>Bacteria</taxon>
        <taxon>Bacillati</taxon>
        <taxon>Bacillota</taxon>
        <taxon>Bacilli</taxon>
        <taxon>Lactobacillales</taxon>
        <taxon>Lactobacillaceae</taxon>
        <taxon>Lacticaseibacillus</taxon>
    </lineage>
</organism>
<proteinExistence type="inferred from homology"/>
<name>A0A0R1U492_9LACO</name>
<dbReference type="EMBL" id="AZFJ01000049">
    <property type="protein sequence ID" value="KRL86056.1"/>
    <property type="molecule type" value="Genomic_DNA"/>
</dbReference>
<dbReference type="PATRIC" id="fig|1423783.4.peg.1508"/>
<evidence type="ECO:0000256" key="1">
    <source>
        <dbReference type="ARBA" id="ARBA00006484"/>
    </source>
</evidence>
<sequence>MTLNNTLTERRVLVIGGTSGFGRAVAGQALEDGADVTIIGHTRSHLDETLSLLAGAHGALLDATDTAQLSDWLATARDFDHVVSTLGGAMGGGFLDHTEQEEVDAISGKFTVGMRVARAVLPHLGNGGSLTLTAGAGGRPYNASGAVVGNQALMTLVQGLAIEVSPHKRVNAVAPYWTPTGLWRGLSQAELDVQIAAQARQIPLGRVALPEEVADAYLFLMRNRFVTGQTIFVDGGVSAL</sequence>
<dbReference type="STRING" id="1423783.FC50_GL001466"/>